<evidence type="ECO:0000313" key="1">
    <source>
        <dbReference type="EMBL" id="CAF34128.2"/>
    </source>
</evidence>
<evidence type="ECO:0000313" key="2">
    <source>
        <dbReference type="EMBL" id="CFW42178.1"/>
    </source>
</evidence>
<organismHost>
    <name type="scientific">Synechococcus</name>
    <dbReference type="NCBI Taxonomy" id="1129"/>
</organismHost>
<dbReference type="Proteomes" id="UP000000994">
    <property type="component" value="Segment"/>
</dbReference>
<evidence type="ECO:0000313" key="3">
    <source>
        <dbReference type="Proteomes" id="UP000000994"/>
    </source>
</evidence>
<evidence type="ECO:0000313" key="4">
    <source>
        <dbReference type="Proteomes" id="UP000246186"/>
    </source>
</evidence>
<proteinExistence type="predicted"/>
<reference evidence="2" key="4">
    <citation type="submission" date="2015-02" db="EMBL/GenBank/DDBJ databases">
        <authorList>
            <person name="Chooi Y.-H."/>
        </authorList>
    </citation>
    <scope>NUCLEOTIDE SEQUENCE</scope>
</reference>
<dbReference type="KEGG" id="vg:3260355"/>
<dbReference type="EMBL" id="LN828717">
    <property type="protein sequence ID" value="CFW42178.1"/>
    <property type="molecule type" value="Genomic_DNA"/>
</dbReference>
<dbReference type="RefSeq" id="YP_195098.2">
    <property type="nucleotide sequence ID" value="NC_006820.1"/>
</dbReference>
<keyword evidence="3" id="KW-1185">Reference proteome</keyword>
<reference evidence="1 3" key="2">
    <citation type="journal article" date="2005" name="J. Bacteriol.">
        <title>The genome of S-PM2, a 'photosynthetic' T4-type bacteriophage that infects marine Synechococcus strains.</title>
        <authorList>
            <person name="Mann N.H."/>
            <person name="Clokie M.R."/>
            <person name="Millard A."/>
            <person name="Cook A."/>
            <person name="Wilson W.H."/>
            <person name="Wheatley P.J."/>
            <person name="Letarov A."/>
            <person name="Krisch H.M."/>
        </authorList>
    </citation>
    <scope>NUCLEOTIDE SEQUENCE</scope>
</reference>
<reference evidence="1 3" key="1">
    <citation type="journal article" date="2004" name="Proc. Natl. Acad. Sci. U.S.A.">
        <title>Genetic organization of the psbAD region in phages infecting marine Synechococcus strains.</title>
        <authorList>
            <person name="Millard A."/>
            <person name="Clokie M.R."/>
            <person name="Shub D.A."/>
            <person name="Mann N.H."/>
        </authorList>
    </citation>
    <scope>NUCLEOTIDE SEQUENCE [LARGE SCALE GENOMIC DNA]</scope>
</reference>
<dbReference type="Proteomes" id="UP000246186">
    <property type="component" value="Genome"/>
</dbReference>
<sequence>MAKTNKKYNSDLSFKNNFYEDDYDSYGYEIANAKRYNNRNKQQRKFKDIQEDEY</sequence>
<dbReference type="EMBL" id="AJ630128">
    <property type="protein sequence ID" value="CAF34128.2"/>
    <property type="molecule type" value="Genomic_DNA"/>
</dbReference>
<organism evidence="1 3">
    <name type="scientific">Synechococcus phage S-PM2</name>
    <dbReference type="NCBI Taxonomy" id="238854"/>
    <lineage>
        <taxon>Viruses</taxon>
        <taxon>Duplodnaviria</taxon>
        <taxon>Heunggongvirae</taxon>
        <taxon>Uroviricota</taxon>
        <taxon>Caudoviricetes</taxon>
        <taxon>Pantevenvirales</taxon>
        <taxon>Kyanoviridae</taxon>
        <taxon>Nodensvirus</taxon>
        <taxon>Nodensvirus spm2</taxon>
    </lineage>
</organism>
<accession>Q5GQX2</accession>
<gene>
    <name evidence="2" type="ORF">S-PM2d064</name>
    <name evidence="1" type="ORF">S-PM2p064</name>
</gene>
<name>Q5GQX2_BPSYP</name>
<reference evidence="2 4" key="3">
    <citation type="journal article" date="2015" name="PLoS ONE">
        <title>Spontaneous Deletion of an "ORFanage" Region Facilitates Host Adaptation in a "Photosynthetic" Cyanophage.</title>
        <authorList>
            <person name="Puxty R.J."/>
            <person name="Perez-Sepulveda B."/>
            <person name="Rihtman B."/>
            <person name="Evans D.J."/>
            <person name="Millard A.D."/>
            <person name="Scanlan D.J."/>
        </authorList>
    </citation>
    <scope>NUCLEOTIDE SEQUENCE [LARGE SCALE GENOMIC DNA]</scope>
</reference>
<protein>
    <submittedName>
        <fullName evidence="1">Hypothetical-Protein / belonging to T4-LIKE GC: 806</fullName>
    </submittedName>
</protein>